<name>A0A5C6CZJ5_9BACT</name>
<dbReference type="RefSeq" id="WP_146447999.1">
    <property type="nucleotide sequence ID" value="NZ_SJPS01000001.1"/>
</dbReference>
<evidence type="ECO:0000313" key="3">
    <source>
        <dbReference type="Proteomes" id="UP000318437"/>
    </source>
</evidence>
<evidence type="ECO:0000256" key="1">
    <source>
        <dbReference type="SAM" id="SignalP"/>
    </source>
</evidence>
<reference evidence="2 3" key="1">
    <citation type="submission" date="2019-02" db="EMBL/GenBank/DDBJ databases">
        <title>Deep-cultivation of Planctomycetes and their phenomic and genomic characterization uncovers novel biology.</title>
        <authorList>
            <person name="Wiegand S."/>
            <person name="Jogler M."/>
            <person name="Boedeker C."/>
            <person name="Pinto D."/>
            <person name="Vollmers J."/>
            <person name="Rivas-Marin E."/>
            <person name="Kohn T."/>
            <person name="Peeters S.H."/>
            <person name="Heuer A."/>
            <person name="Rast P."/>
            <person name="Oberbeckmann S."/>
            <person name="Bunk B."/>
            <person name="Jeske O."/>
            <person name="Meyerdierks A."/>
            <person name="Storesund J.E."/>
            <person name="Kallscheuer N."/>
            <person name="Luecker S."/>
            <person name="Lage O.M."/>
            <person name="Pohl T."/>
            <person name="Merkel B.J."/>
            <person name="Hornburger P."/>
            <person name="Mueller R.-W."/>
            <person name="Bruemmer F."/>
            <person name="Labrenz M."/>
            <person name="Spormann A.M."/>
            <person name="Op Den Camp H."/>
            <person name="Overmann J."/>
            <person name="Amann R."/>
            <person name="Jetten M.S.M."/>
            <person name="Mascher T."/>
            <person name="Medema M.H."/>
            <person name="Devos D.P."/>
            <person name="Kaster A.-K."/>
            <person name="Ovreas L."/>
            <person name="Rohde M."/>
            <person name="Galperin M.Y."/>
            <person name="Jogler C."/>
        </authorList>
    </citation>
    <scope>NUCLEOTIDE SEQUENCE [LARGE SCALE GENOMIC DNA]</scope>
    <source>
        <strain evidence="2 3">Pla144</strain>
    </source>
</reference>
<dbReference type="AlphaFoldDB" id="A0A5C6CZJ5"/>
<proteinExistence type="predicted"/>
<dbReference type="EMBL" id="SJPS01000001">
    <property type="protein sequence ID" value="TWU30062.1"/>
    <property type="molecule type" value="Genomic_DNA"/>
</dbReference>
<keyword evidence="3" id="KW-1185">Reference proteome</keyword>
<evidence type="ECO:0000313" key="2">
    <source>
        <dbReference type="EMBL" id="TWU30062.1"/>
    </source>
</evidence>
<feature type="signal peptide" evidence="1">
    <location>
        <begin position="1"/>
        <end position="24"/>
    </location>
</feature>
<sequence length="304" mass="33343" precursor="true">MRYTLHLYLSSLALALSSHGMSSAEPSVQQATHTEKISTTKDTALSKHITFSQQPTRVGDRVVQRVGMELELRTVIEQAGQVASDSKTAMRSRQEREIEVLEVTGGQALRAKVFYPLARQMSPENPQPDQESAQVVEGKSYMIVRDQDQLIITDSAGAIPTREEFEVVLKSMENFGKPNPLAEFLLARQIQIGDTLNVPLEIAADMMGFSKMGDVRKFELRLDELRTADGRECAVFTARIATAGNSEAPLHVVATGSVAIEIATSRTIEATLKGPVTMALTENGIGYRSSGELLMAVHSYYPSR</sequence>
<gene>
    <name evidence="2" type="ORF">Pla144_08480</name>
</gene>
<protein>
    <submittedName>
        <fullName evidence="2">Uncharacterized protein</fullName>
    </submittedName>
</protein>
<feature type="chain" id="PRO_5022804884" evidence="1">
    <location>
        <begin position="25"/>
        <end position="304"/>
    </location>
</feature>
<organism evidence="2 3">
    <name type="scientific">Bythopirellula polymerisocia</name>
    <dbReference type="NCBI Taxonomy" id="2528003"/>
    <lineage>
        <taxon>Bacteria</taxon>
        <taxon>Pseudomonadati</taxon>
        <taxon>Planctomycetota</taxon>
        <taxon>Planctomycetia</taxon>
        <taxon>Pirellulales</taxon>
        <taxon>Lacipirellulaceae</taxon>
        <taxon>Bythopirellula</taxon>
    </lineage>
</organism>
<keyword evidence="1" id="KW-0732">Signal</keyword>
<dbReference type="OrthoDB" id="278342at2"/>
<accession>A0A5C6CZJ5</accession>
<dbReference type="Proteomes" id="UP000318437">
    <property type="component" value="Unassembled WGS sequence"/>
</dbReference>
<comment type="caution">
    <text evidence="2">The sequence shown here is derived from an EMBL/GenBank/DDBJ whole genome shotgun (WGS) entry which is preliminary data.</text>
</comment>